<evidence type="ECO:0000313" key="2">
    <source>
        <dbReference type="EMBL" id="NBJ60109.1"/>
    </source>
</evidence>
<keyword evidence="1" id="KW-0732">Signal</keyword>
<proteinExistence type="predicted"/>
<name>A0A6B2E9V3_9DIPT</name>
<organism evidence="2">
    <name type="scientific">Phlebotomus kandelakii</name>
    <dbReference type="NCBI Taxonomy" id="1109342"/>
    <lineage>
        <taxon>Eukaryota</taxon>
        <taxon>Metazoa</taxon>
        <taxon>Ecdysozoa</taxon>
        <taxon>Arthropoda</taxon>
        <taxon>Hexapoda</taxon>
        <taxon>Insecta</taxon>
        <taxon>Pterygota</taxon>
        <taxon>Neoptera</taxon>
        <taxon>Endopterygota</taxon>
        <taxon>Diptera</taxon>
        <taxon>Nematocera</taxon>
        <taxon>Psychodoidea</taxon>
        <taxon>Psychodidae</taxon>
        <taxon>Phlebotomus</taxon>
        <taxon>Larroussius</taxon>
    </lineage>
</organism>
<accession>A0A6B2E9V3</accession>
<dbReference type="AlphaFoldDB" id="A0A6B2E9V3"/>
<reference evidence="2" key="1">
    <citation type="submission" date="2019-10" db="EMBL/GenBank/DDBJ databases">
        <title>Short sand fly seasons in Tbilisi, Georgia, hinder development of host immunity to saliva of the visceral leishmaniasis vector Phlebotomus kandelakii.</title>
        <authorList>
            <person name="Oliveira F."/>
            <person name="Giorgobiani E."/>
            <person name="Guimaraes-Costa A.B."/>
            <person name="Abdeladhim M."/>
            <person name="Oristian J."/>
            <person name="Tskhvaradze L."/>
            <person name="Tsertsvadze N."/>
            <person name="Zakalashvili M."/>
            <person name="Valenzuela J.G."/>
            <person name="Kamhawi S."/>
        </authorList>
    </citation>
    <scope>NUCLEOTIDE SEQUENCE</scope>
    <source>
        <strain evidence="2">Wild-capture in Tbilisi</strain>
        <tissue evidence="2">Salivary glands</tissue>
    </source>
</reference>
<feature type="chain" id="PRO_5025473369" evidence="1">
    <location>
        <begin position="22"/>
        <end position="194"/>
    </location>
</feature>
<dbReference type="EMBL" id="GIFK01002406">
    <property type="protein sequence ID" value="NBJ60109.1"/>
    <property type="molecule type" value="Transcribed_RNA"/>
</dbReference>
<sequence>MKWILIECLVIFTLVSKIARSQEDPFRINITNFQNCDDVNLDDVGVYITSVSYECDSFGICNTIHGEYTVKFVDTRSKELIITMYQCTTDTIGQCNDNPVEHHLLMHCSKFIDDDSGPWHMLSNAMSGSRCGEEKGDFQLISSKLRYDYLVNNYKTYLILDDNMRKYRSKLLFHVEGKKLTRACVSIDFTIFPV</sequence>
<evidence type="ECO:0000256" key="1">
    <source>
        <dbReference type="SAM" id="SignalP"/>
    </source>
</evidence>
<protein>
    <submittedName>
        <fullName evidence="2">Putative secreted protein</fullName>
    </submittedName>
</protein>
<feature type="signal peptide" evidence="1">
    <location>
        <begin position="1"/>
        <end position="21"/>
    </location>
</feature>